<organism evidence="1 2">
    <name type="scientific">Bacillus cereus</name>
    <dbReference type="NCBI Taxonomy" id="1396"/>
    <lineage>
        <taxon>Bacteria</taxon>
        <taxon>Bacillati</taxon>
        <taxon>Bacillota</taxon>
        <taxon>Bacilli</taxon>
        <taxon>Bacillales</taxon>
        <taxon>Bacillaceae</taxon>
        <taxon>Bacillus</taxon>
        <taxon>Bacillus cereus group</taxon>
    </lineage>
</organism>
<name>A0A9X6XUZ8_BACCE</name>
<evidence type="ECO:0000313" key="1">
    <source>
        <dbReference type="EMBL" id="PDZ94113.1"/>
    </source>
</evidence>
<gene>
    <name evidence="1" type="ORF">CON36_35510</name>
</gene>
<dbReference type="Proteomes" id="UP000219922">
    <property type="component" value="Unassembled WGS sequence"/>
</dbReference>
<sequence length="227" mass="27243">MLILAGFTLITLSFILGFALQGICLWIDGKNKYKSPQISELLPWMIKMWYWRFRILFLSLFKRKEKQYVKEMKKVLSHGLLERNLFNALMEERNPKNIRHIIEVVFHSMEKNRRKKLLNQTFKFRNFFFIKNIYIEHGYGSGNNLVHYVELFVLYNRYLGGEYMPPGEAALAAKLFGFDDEENVTNFENSIIQKNKNLRNQWKEMKKETQFKQFQEKTPHKEGVKVQ</sequence>
<comment type="caution">
    <text evidence="1">The sequence shown here is derived from an EMBL/GenBank/DDBJ whole genome shotgun (WGS) entry which is preliminary data.</text>
</comment>
<reference evidence="1 2" key="1">
    <citation type="submission" date="2017-09" db="EMBL/GenBank/DDBJ databases">
        <title>Large-scale bioinformatics analysis of Bacillus genomes uncovers conserved roles of natural products in bacterial physiology.</title>
        <authorList>
            <consortium name="Agbiome Team Llc"/>
            <person name="Bleich R.M."/>
            <person name="Grubbs K.J."/>
            <person name="Santa Maria K.C."/>
            <person name="Allen S.E."/>
            <person name="Farag S."/>
            <person name="Shank E.A."/>
            <person name="Bowers A."/>
        </authorList>
    </citation>
    <scope>NUCLEOTIDE SEQUENCE [LARGE SCALE GENOMIC DNA]</scope>
    <source>
        <strain evidence="1 2">AFS092789</strain>
    </source>
</reference>
<accession>A0A9X6XUZ8</accession>
<dbReference type="EMBL" id="NVMX01000258">
    <property type="protein sequence ID" value="PDZ94113.1"/>
    <property type="molecule type" value="Genomic_DNA"/>
</dbReference>
<protein>
    <submittedName>
        <fullName evidence="1">Uncharacterized protein</fullName>
    </submittedName>
</protein>
<proteinExistence type="predicted"/>
<evidence type="ECO:0000313" key="2">
    <source>
        <dbReference type="Proteomes" id="UP000219922"/>
    </source>
</evidence>
<dbReference type="AlphaFoldDB" id="A0A9X6XUZ8"/>